<comment type="similarity">
    <text evidence="1">Belongs to the Ole e I family.</text>
</comment>
<protein>
    <submittedName>
        <fullName evidence="4">Uncharacterized protein</fullName>
    </submittedName>
</protein>
<comment type="caution">
    <text evidence="4">The sequence shown here is derived from an EMBL/GenBank/DDBJ whole genome shotgun (WGS) entry which is preliminary data.</text>
</comment>
<dbReference type="OrthoDB" id="1888725at2759"/>
<feature type="chain" id="PRO_5032697527" evidence="3">
    <location>
        <begin position="23"/>
        <end position="162"/>
    </location>
</feature>
<gene>
    <name evidence="4" type="ORF">IFM89_019458</name>
</gene>
<evidence type="ECO:0000313" key="5">
    <source>
        <dbReference type="Proteomes" id="UP000631114"/>
    </source>
</evidence>
<evidence type="ECO:0000256" key="1">
    <source>
        <dbReference type="ARBA" id="ARBA00010049"/>
    </source>
</evidence>
<keyword evidence="3" id="KW-0732">Signal</keyword>
<evidence type="ECO:0000256" key="3">
    <source>
        <dbReference type="SAM" id="SignalP"/>
    </source>
</evidence>
<organism evidence="4 5">
    <name type="scientific">Coptis chinensis</name>
    <dbReference type="NCBI Taxonomy" id="261450"/>
    <lineage>
        <taxon>Eukaryota</taxon>
        <taxon>Viridiplantae</taxon>
        <taxon>Streptophyta</taxon>
        <taxon>Embryophyta</taxon>
        <taxon>Tracheophyta</taxon>
        <taxon>Spermatophyta</taxon>
        <taxon>Magnoliopsida</taxon>
        <taxon>Ranunculales</taxon>
        <taxon>Ranunculaceae</taxon>
        <taxon>Coptidoideae</taxon>
        <taxon>Coptis</taxon>
    </lineage>
</organism>
<keyword evidence="5" id="KW-1185">Reference proteome</keyword>
<dbReference type="EMBL" id="JADFTS010000009">
    <property type="protein sequence ID" value="KAF9589142.1"/>
    <property type="molecule type" value="Genomic_DNA"/>
</dbReference>
<accession>A0A835GZS3</accession>
<dbReference type="InterPro" id="IPR006041">
    <property type="entry name" value="Pollen_Ole_e1_allergen"/>
</dbReference>
<dbReference type="Pfam" id="PF01190">
    <property type="entry name" value="Pollen_Ole_e_1"/>
    <property type="match status" value="1"/>
</dbReference>
<feature type="signal peptide" evidence="3">
    <location>
        <begin position="1"/>
        <end position="22"/>
    </location>
</feature>
<dbReference type="PANTHER" id="PTHR31614">
    <property type="entry name" value="PROTEIN DOWNSTREAM OF FLC-RELATED"/>
    <property type="match status" value="1"/>
</dbReference>
<proteinExistence type="inferred from homology"/>
<keyword evidence="2" id="KW-1015">Disulfide bond</keyword>
<dbReference type="PANTHER" id="PTHR31614:SF2">
    <property type="entry name" value="F28N24.16 PROTEIN"/>
    <property type="match status" value="1"/>
</dbReference>
<sequence length="162" mass="17683">MAKLVALIASLCFLSLLGAAYCHDKIQVHGQVYCDTCRTLFETSASEYINGAKVKLECRDRVNSANVTFTVESVCGASGAYKFEVEGDHEDEICEVVLVNSPRNDCNEIIAGLDRARVLVSKNNGITSNVRFANPLGFVKKIPLPFCPQILKSYGLLPTAHI</sequence>
<evidence type="ECO:0000313" key="4">
    <source>
        <dbReference type="EMBL" id="KAF9589142.1"/>
    </source>
</evidence>
<dbReference type="Proteomes" id="UP000631114">
    <property type="component" value="Unassembled WGS sequence"/>
</dbReference>
<dbReference type="AlphaFoldDB" id="A0A835GZS3"/>
<name>A0A835GZS3_9MAGN</name>
<reference evidence="4 5" key="1">
    <citation type="submission" date="2020-10" db="EMBL/GenBank/DDBJ databases">
        <title>The Coptis chinensis genome and diversification of protoberbering-type alkaloids.</title>
        <authorList>
            <person name="Wang B."/>
            <person name="Shu S."/>
            <person name="Song C."/>
            <person name="Liu Y."/>
        </authorList>
    </citation>
    <scope>NUCLEOTIDE SEQUENCE [LARGE SCALE GENOMIC DNA]</scope>
    <source>
        <strain evidence="4">HL-2020</strain>
        <tissue evidence="4">Leaf</tissue>
    </source>
</reference>
<evidence type="ECO:0000256" key="2">
    <source>
        <dbReference type="ARBA" id="ARBA00023157"/>
    </source>
</evidence>